<accession>A0A260YPU0</accession>
<sequence length="113" mass="12944">MRRRTIVIRIILCHVTPILLYLLGSYAPNRFLNYDRSEEEKVKDYISTTQLRETIIQESEEEDVEDIERITASTMKVPEEWTTTTTIEPTSTTTGSFTTTTVAPLPLRSTSSN</sequence>
<dbReference type="CTD" id="9823806"/>
<dbReference type="EMBL" id="NMWX01000891">
    <property type="protein sequence ID" value="OZF75431.1"/>
    <property type="molecule type" value="Genomic_DNA"/>
</dbReference>
<evidence type="ECO:0000313" key="1">
    <source>
        <dbReference type="EMBL" id="OZF75431.1"/>
    </source>
</evidence>
<protein>
    <submittedName>
        <fullName evidence="1">Uncharacterized protein</fullName>
    </submittedName>
</protein>
<proteinExistence type="predicted"/>
<dbReference type="KEGG" id="crq:GCK72_022509"/>
<feature type="non-terminal residue" evidence="1">
    <location>
        <position position="1"/>
    </location>
</feature>
<name>A0A260YPU0_CAERE</name>
<reference evidence="1" key="1">
    <citation type="submission" date="2017-08" db="EMBL/GenBank/DDBJ databases">
        <authorList>
            <person name="de Groot N.N."/>
        </authorList>
    </citation>
    <scope>NUCLEOTIDE SEQUENCE [LARGE SCALE GENOMIC DNA]</scope>
    <source>
        <strain evidence="1">PX439</strain>
    </source>
</reference>
<dbReference type="Proteomes" id="UP000216624">
    <property type="component" value="Unassembled WGS sequence"/>
</dbReference>
<evidence type="ECO:0000313" key="2">
    <source>
        <dbReference type="Proteomes" id="UP000216624"/>
    </source>
</evidence>
<gene>
    <name evidence="1" type="ORF">FL82_20190</name>
</gene>
<organism evidence="1 2">
    <name type="scientific">Caenorhabditis remanei</name>
    <name type="common">Caenorhabditis vulgaris</name>
    <dbReference type="NCBI Taxonomy" id="31234"/>
    <lineage>
        <taxon>Eukaryota</taxon>
        <taxon>Metazoa</taxon>
        <taxon>Ecdysozoa</taxon>
        <taxon>Nematoda</taxon>
        <taxon>Chromadorea</taxon>
        <taxon>Rhabditida</taxon>
        <taxon>Rhabditina</taxon>
        <taxon>Rhabditomorpha</taxon>
        <taxon>Rhabditoidea</taxon>
        <taxon>Rhabditidae</taxon>
        <taxon>Peloderinae</taxon>
        <taxon>Caenorhabditis</taxon>
    </lineage>
</organism>
<keyword evidence="2" id="KW-1185">Reference proteome</keyword>
<comment type="caution">
    <text evidence="1">The sequence shown here is derived from an EMBL/GenBank/DDBJ whole genome shotgun (WGS) entry which is preliminary data.</text>
</comment>
<dbReference type="HOGENOM" id="CLU_2135820_0_0_1"/>
<dbReference type="STRING" id="31234.E3N4Y2"/>
<feature type="non-terminal residue" evidence="1">
    <location>
        <position position="113"/>
    </location>
</feature>